<comment type="caution">
    <text evidence="2">The sequence shown here is derived from an EMBL/GenBank/DDBJ whole genome shotgun (WGS) entry which is preliminary data.</text>
</comment>
<keyword evidence="1" id="KW-0472">Membrane</keyword>
<keyword evidence="1" id="KW-0812">Transmembrane</keyword>
<dbReference type="AlphaFoldDB" id="A0ABD4RA72"/>
<evidence type="ECO:0000313" key="2">
    <source>
        <dbReference type="EMBL" id="MBU3768558.1"/>
    </source>
</evidence>
<accession>A0ABD4RA72</accession>
<evidence type="ECO:0000313" key="3">
    <source>
        <dbReference type="Proteomes" id="UP000813349"/>
    </source>
</evidence>
<name>A0ABD4RA72_9ENTR</name>
<reference evidence="2 3" key="1">
    <citation type="journal article" date="2021" name="Clin. Infect. Dis.">
        <title>Rapid development of cefiderocol resistance in carbapenem-resistant Enterobacter cloacae during therapy is associated with heterogeneous mutations in the catecholate siderophore receptor cira.</title>
        <authorList>
            <person name="Klein S."/>
            <person name="Boutin S."/>
            <person name="Kocer K."/>
            <person name="Fiedler M.O."/>
            <person name="Storzinger D."/>
            <person name="Weigand M.A."/>
            <person name="Tan B."/>
            <person name="Richter D."/>
            <person name="Rupp C."/>
            <person name="Mieth M."/>
            <person name="Mehrabi A."/>
            <person name="Hackert T."/>
            <person name="Zimmermann S."/>
            <person name="Heeg K."/>
            <person name="Nurjadi D."/>
        </authorList>
    </citation>
    <scope>NUCLEOTIDE SEQUENCE [LARGE SCALE GENOMIC DNA]</scope>
    <source>
        <strain evidence="2 3">BK34275</strain>
    </source>
</reference>
<proteinExistence type="predicted"/>
<evidence type="ECO:0000256" key="1">
    <source>
        <dbReference type="SAM" id="Phobius"/>
    </source>
</evidence>
<protein>
    <submittedName>
        <fullName evidence="2">Uncharacterized protein</fullName>
    </submittedName>
</protein>
<dbReference type="EMBL" id="JAFKCP010000013">
    <property type="protein sequence ID" value="MBU3768558.1"/>
    <property type="molecule type" value="Genomic_DNA"/>
</dbReference>
<dbReference type="RefSeq" id="WP_131400594.1">
    <property type="nucleotide sequence ID" value="NZ_CP058637.1"/>
</dbReference>
<feature type="transmembrane region" description="Helical" evidence="1">
    <location>
        <begin position="339"/>
        <end position="363"/>
    </location>
</feature>
<keyword evidence="1" id="KW-1133">Transmembrane helix</keyword>
<dbReference type="Proteomes" id="UP000813349">
    <property type="component" value="Unassembled WGS sequence"/>
</dbReference>
<sequence length="372" mass="42981">MAKSFAVWVEDKIDNNEKLSVSIDELHINFWCTRNPLINCIDLGIKFSCKGYKFNDSSLNIFIPFSIPKDRIKDLSVNMEADKDLVSAIFNDHISVTRNVKTKHVVYNLASNLDSPLALNTSLDFNDLDGRYDDRVNVVVNHEFTKISFKLSKCIIDRTSLAQIGDNDGLKYYIRFRLDGLTEEEIKVLIHKTENSDKYLKPLKDELVVIDFRVNELRVLPKDVRISLANACACPLKYHLFVIRDETDEYQLSHSGQSYKKCRILEGETWQKYFEGNTFKKEQSSMIYHWEKDCNKSNATANTGTGTCSNTTGNDRKNNGHRITDFIAVAKFKQTESPFLTICIYITLIIVISILSNLVYDFLKWHFEWFKS</sequence>
<organism evidence="2 3">
    <name type="scientific">Enterobacter roggenkampii</name>
    <dbReference type="NCBI Taxonomy" id="1812935"/>
    <lineage>
        <taxon>Bacteria</taxon>
        <taxon>Pseudomonadati</taxon>
        <taxon>Pseudomonadota</taxon>
        <taxon>Gammaproteobacteria</taxon>
        <taxon>Enterobacterales</taxon>
        <taxon>Enterobacteriaceae</taxon>
        <taxon>Enterobacter</taxon>
        <taxon>Enterobacter cloacae complex</taxon>
    </lineage>
</organism>
<gene>
    <name evidence="2" type="ORF">J0A64_18385</name>
</gene>